<reference evidence="7 8" key="1">
    <citation type="submission" date="2019-12" db="EMBL/GenBank/DDBJ databases">
        <title>Genomic-based taxomic classification of the family Erythrobacteraceae.</title>
        <authorList>
            <person name="Xu L."/>
        </authorList>
    </citation>
    <scope>NUCLEOTIDE SEQUENCE [LARGE SCALE GENOMIC DNA]</scope>
    <source>
        <strain evidence="7 8">M0322</strain>
    </source>
</reference>
<dbReference type="Proteomes" id="UP000466966">
    <property type="component" value="Unassembled WGS sequence"/>
</dbReference>
<dbReference type="SUPFAM" id="SSF49464">
    <property type="entry name" value="Carboxypeptidase regulatory domain-like"/>
    <property type="match status" value="1"/>
</dbReference>
<proteinExistence type="predicted"/>
<gene>
    <name evidence="7" type="ORF">GRI99_05205</name>
</gene>
<evidence type="ECO:0000313" key="8">
    <source>
        <dbReference type="Proteomes" id="UP000466966"/>
    </source>
</evidence>
<evidence type="ECO:0000256" key="4">
    <source>
        <dbReference type="SAM" id="MobiDB-lite"/>
    </source>
</evidence>
<dbReference type="InterPro" id="IPR057601">
    <property type="entry name" value="Oar-like_b-barrel"/>
</dbReference>
<dbReference type="Pfam" id="PF13620">
    <property type="entry name" value="CarboxypepD_reg"/>
    <property type="match status" value="1"/>
</dbReference>
<dbReference type="SUPFAM" id="SSF56935">
    <property type="entry name" value="Porins"/>
    <property type="match status" value="1"/>
</dbReference>
<dbReference type="OrthoDB" id="9768147at2"/>
<keyword evidence="5" id="KW-0732">Signal</keyword>
<feature type="region of interest" description="Disordered" evidence="4">
    <location>
        <begin position="915"/>
        <end position="935"/>
    </location>
</feature>
<dbReference type="InterPro" id="IPR008969">
    <property type="entry name" value="CarboxyPept-like_regulatory"/>
</dbReference>
<keyword evidence="8" id="KW-1185">Reference proteome</keyword>
<dbReference type="Gene3D" id="2.40.170.20">
    <property type="entry name" value="TonB-dependent receptor, beta-barrel domain"/>
    <property type="match status" value="1"/>
</dbReference>
<dbReference type="Gene3D" id="2.60.40.1120">
    <property type="entry name" value="Carboxypeptidase-like, regulatory domain"/>
    <property type="match status" value="1"/>
</dbReference>
<dbReference type="InterPro" id="IPR036942">
    <property type="entry name" value="Beta-barrel_TonB_sf"/>
</dbReference>
<feature type="chain" id="PRO_5032879884" evidence="5">
    <location>
        <begin position="27"/>
        <end position="1150"/>
    </location>
</feature>
<dbReference type="GO" id="GO:0009279">
    <property type="term" value="C:cell outer membrane"/>
    <property type="evidence" value="ECO:0007669"/>
    <property type="project" value="UniProtKB-SubCell"/>
</dbReference>
<keyword evidence="3" id="KW-0998">Cell outer membrane</keyword>
<keyword evidence="7" id="KW-0675">Receptor</keyword>
<feature type="domain" description="TonB-dependent transporter Oar-like beta-barrel" evidence="6">
    <location>
        <begin position="244"/>
        <end position="309"/>
    </location>
</feature>
<evidence type="ECO:0000259" key="6">
    <source>
        <dbReference type="Pfam" id="PF25183"/>
    </source>
</evidence>
<accession>A0A844YVF8</accession>
<dbReference type="RefSeq" id="WP_160770992.1">
    <property type="nucleotide sequence ID" value="NZ_WTYV01000002.1"/>
</dbReference>
<sequence length="1150" mass="123303">MKIKYFLAASLASIATATVIAPPVMAQQTTTAIEGTVIDDLGNPVANATITITDERTGVSRTFVTGATGSFNASGLVAGGPYSVTAAADGFEGQTVSAIQTSLQGATSLTFTLSSGGGVITVTANRVQAVQVATGPGLAFNTETMEAFPSINRDVRDIIRIDPRVSLDREGDVDRISCLGGNDRTNTFTVDGVTQADSFGLNGTPFASRNALPLPFDVIRETSVEFAPFDVEYSDFTGCLVNVVTKSGANDFHGSAFFTFRDENLRGSTVDGQDFTPAPFSEKRWGATLSGPIIEDRLFFFVGYEQTDLGDSNDFGPAGGGFASEARFVNQATFDQFAQIANSVYGQDIGGYPRSLPESSVRYFARVDAYIAENHRLELSYQRLEEENVYSDTGSNELTGFNSYGLEGTLSNYYSGRLFSDWTDRFSTELRVSRSVVHDRQDPVGFGEAQSDAPTVRLVVGVRGAGADGISGNADDVNGLLSTGPGLSRSANQLDTELYQYKFQANYVAGDHVLKIGAELNDLEVFNLFAQNATGTLFFRNLADFQQGLVAASSGTPNAFGSADDLASGINGGALISATGSGDITDAGALFNRRIWSLYAQDEWQATDQLSVIAGARLQWYEGSAPRENPNFIARYGFSNAVSFSDLDPIFLPRLGLTYEVNDEGFMRNTVLKGGIGAFSGGDPVVYFSNAFSNNGYSTGTGTSLATQCAGLRDANGQFDVVTGGSFTGMPACVIAAAQAQSAAGLADTQSTDPNFKVPTVWRANLGFETEFGAGGGFFDNWRANVDYVYSHFVDPLNFVDLSQVVDTRLGAGGYTVDGRPIYRAIDPTRAGCTARLIGTGGTPPRYTNVNTACFGTSRDDEIQLTNGPSYDSHIVSAILSKTFGGGVFTENGSTAVSFGYAFTDSNNFRNANSSTATSSFDESGEFDRNNPDVGTSNYETRHRFTAAFNFRDEFFEEYSTQLGLFFSAQSGRPYTLTFDGGSSTAIFMDTASGSDNARLYIPTGPNDPNLSPSSNAAAVASLISYLDDLGCADGWEGRTIGRNTCTEDWVYDLDMRISQEVPGPGRFFGLEDRIELFADIDNVLNIIDSSWNTQRSRGVFGDGQIVDLVDGNFDALGRYVITDFNPDDQERINTSASAWRIQIGARYEF</sequence>
<keyword evidence="2" id="KW-0472">Membrane</keyword>
<dbReference type="AlphaFoldDB" id="A0A844YVF8"/>
<comment type="caution">
    <text evidence="7">The sequence shown here is derived from an EMBL/GenBank/DDBJ whole genome shotgun (WGS) entry which is preliminary data.</text>
</comment>
<dbReference type="Pfam" id="PF25183">
    <property type="entry name" value="OMP_b-brl_4"/>
    <property type="match status" value="2"/>
</dbReference>
<evidence type="ECO:0000256" key="5">
    <source>
        <dbReference type="SAM" id="SignalP"/>
    </source>
</evidence>
<organism evidence="7 8">
    <name type="scientific">Alteraurantiacibacter buctensis</name>
    <dbReference type="NCBI Taxonomy" id="1503981"/>
    <lineage>
        <taxon>Bacteria</taxon>
        <taxon>Pseudomonadati</taxon>
        <taxon>Pseudomonadota</taxon>
        <taxon>Alphaproteobacteria</taxon>
        <taxon>Sphingomonadales</taxon>
        <taxon>Erythrobacteraceae</taxon>
        <taxon>Alteraurantiacibacter</taxon>
    </lineage>
</organism>
<feature type="domain" description="TonB-dependent transporter Oar-like beta-barrel" evidence="6">
    <location>
        <begin position="357"/>
        <end position="1086"/>
    </location>
</feature>
<comment type="subcellular location">
    <subcellularLocation>
        <location evidence="1">Cell outer membrane</location>
    </subcellularLocation>
</comment>
<evidence type="ECO:0000256" key="2">
    <source>
        <dbReference type="ARBA" id="ARBA00023136"/>
    </source>
</evidence>
<protein>
    <submittedName>
        <fullName evidence="7">TonB-dependent receptor</fullName>
    </submittedName>
</protein>
<name>A0A844YVF8_9SPHN</name>
<feature type="signal peptide" evidence="5">
    <location>
        <begin position="1"/>
        <end position="26"/>
    </location>
</feature>
<dbReference type="EMBL" id="WTYV01000002">
    <property type="protein sequence ID" value="MXO71036.1"/>
    <property type="molecule type" value="Genomic_DNA"/>
</dbReference>
<evidence type="ECO:0000256" key="3">
    <source>
        <dbReference type="ARBA" id="ARBA00023237"/>
    </source>
</evidence>
<evidence type="ECO:0000256" key="1">
    <source>
        <dbReference type="ARBA" id="ARBA00004442"/>
    </source>
</evidence>
<evidence type="ECO:0000313" key="7">
    <source>
        <dbReference type="EMBL" id="MXO71036.1"/>
    </source>
</evidence>